<dbReference type="Proteomes" id="UP000235388">
    <property type="component" value="Unassembled WGS sequence"/>
</dbReference>
<reference evidence="1 2" key="1">
    <citation type="submission" date="2017-11" db="EMBL/GenBank/DDBJ databases">
        <title>De novo assembly and phasing of dikaryotic genomes from two isolates of Puccinia coronata f. sp. avenae, the causal agent of oat crown rust.</title>
        <authorList>
            <person name="Miller M.E."/>
            <person name="Zhang Y."/>
            <person name="Omidvar V."/>
            <person name="Sperschneider J."/>
            <person name="Schwessinger B."/>
            <person name="Raley C."/>
            <person name="Palmer J.M."/>
            <person name="Garnica D."/>
            <person name="Upadhyaya N."/>
            <person name="Rathjen J."/>
            <person name="Taylor J.M."/>
            <person name="Park R.F."/>
            <person name="Dodds P.N."/>
            <person name="Hirsch C.D."/>
            <person name="Kianian S.F."/>
            <person name="Figueroa M."/>
        </authorList>
    </citation>
    <scope>NUCLEOTIDE SEQUENCE [LARGE SCALE GENOMIC DNA]</scope>
    <source>
        <strain evidence="1">12NC29</strain>
    </source>
</reference>
<gene>
    <name evidence="1" type="ORF">PCANC_18920</name>
</gene>
<dbReference type="EMBL" id="PGCJ01000328">
    <property type="protein sequence ID" value="PLW32199.1"/>
    <property type="molecule type" value="Genomic_DNA"/>
</dbReference>
<evidence type="ECO:0000313" key="1">
    <source>
        <dbReference type="EMBL" id="PLW32199.1"/>
    </source>
</evidence>
<protein>
    <submittedName>
        <fullName evidence="1">Uncharacterized protein</fullName>
    </submittedName>
</protein>
<sequence length="138" mass="15438">MKQNHIFTQAIKIATGERPAQGNYPQDSFQSSSMVTESFFLKDEMDRQEEVLVSKDMPFIYTTSLELLKAQNGHIVSAVDEEEPAGDIKSKGPFGAREVKILYVTENYLPMGRYYLKESKISDTAQPNMSSISSTGDS</sequence>
<name>A0A2N5U391_9BASI</name>
<accession>A0A2N5U391</accession>
<organism evidence="1 2">
    <name type="scientific">Puccinia coronata f. sp. avenae</name>
    <dbReference type="NCBI Taxonomy" id="200324"/>
    <lineage>
        <taxon>Eukaryota</taxon>
        <taxon>Fungi</taxon>
        <taxon>Dikarya</taxon>
        <taxon>Basidiomycota</taxon>
        <taxon>Pucciniomycotina</taxon>
        <taxon>Pucciniomycetes</taxon>
        <taxon>Pucciniales</taxon>
        <taxon>Pucciniaceae</taxon>
        <taxon>Puccinia</taxon>
    </lineage>
</organism>
<dbReference type="AlphaFoldDB" id="A0A2N5U391"/>
<proteinExistence type="predicted"/>
<keyword evidence="2" id="KW-1185">Reference proteome</keyword>
<comment type="caution">
    <text evidence="1">The sequence shown here is derived from an EMBL/GenBank/DDBJ whole genome shotgun (WGS) entry which is preliminary data.</text>
</comment>
<evidence type="ECO:0000313" key="2">
    <source>
        <dbReference type="Proteomes" id="UP000235388"/>
    </source>
</evidence>